<organism evidence="1 2">
    <name type="scientific">Pyronema omphalodes (strain CBS 100304)</name>
    <name type="common">Pyronema confluens</name>
    <dbReference type="NCBI Taxonomy" id="1076935"/>
    <lineage>
        <taxon>Eukaryota</taxon>
        <taxon>Fungi</taxon>
        <taxon>Dikarya</taxon>
        <taxon>Ascomycota</taxon>
        <taxon>Pezizomycotina</taxon>
        <taxon>Pezizomycetes</taxon>
        <taxon>Pezizales</taxon>
        <taxon>Pyronemataceae</taxon>
        <taxon>Pyronema</taxon>
    </lineage>
</organism>
<name>U4LDZ9_PYROM</name>
<accession>U4LDZ9</accession>
<dbReference type="AlphaFoldDB" id="U4LDZ9"/>
<protein>
    <submittedName>
        <fullName evidence="1">Uncharacterized protein</fullName>
    </submittedName>
</protein>
<reference evidence="1 2" key="1">
    <citation type="journal article" date="2013" name="PLoS Genet.">
        <title>The genome and development-dependent transcriptomes of Pyronema confluens: a window into fungal evolution.</title>
        <authorList>
            <person name="Traeger S."/>
            <person name="Altegoer F."/>
            <person name="Freitag M."/>
            <person name="Gabaldon T."/>
            <person name="Kempken F."/>
            <person name="Kumar A."/>
            <person name="Marcet-Houben M."/>
            <person name="Poggeler S."/>
            <person name="Stajich J.E."/>
            <person name="Nowrousian M."/>
        </authorList>
    </citation>
    <scope>NUCLEOTIDE SEQUENCE [LARGE SCALE GENOMIC DNA]</scope>
    <source>
        <strain evidence="2">CBS 100304</strain>
        <tissue evidence="1">Vegetative mycelium</tissue>
    </source>
</reference>
<keyword evidence="2" id="KW-1185">Reference proteome</keyword>
<dbReference type="Proteomes" id="UP000018144">
    <property type="component" value="Unassembled WGS sequence"/>
</dbReference>
<sequence>MPLKSLQVLKWGPDYRHYKRYSRYDESDPDEYDQPTNVWDAVSLLHFTPMLQHFQSTDYYASNFGENPFPKNKLVLQFLTVLECASVLCDEKFGQWMLEFLKCTPMLKTIRCAELGDPYVDVSKKLKESLRLTVQPIQAIKTENTKQDRKAMNRLIKNKGNKSDNATWGAQAAQFKVTKNIWRQQPKCTHPN</sequence>
<proteinExistence type="predicted"/>
<gene>
    <name evidence="1" type="ORF">PCON_08907</name>
</gene>
<dbReference type="EMBL" id="HF935450">
    <property type="protein sequence ID" value="CCX09314.1"/>
    <property type="molecule type" value="Genomic_DNA"/>
</dbReference>
<evidence type="ECO:0000313" key="2">
    <source>
        <dbReference type="Proteomes" id="UP000018144"/>
    </source>
</evidence>
<evidence type="ECO:0000313" key="1">
    <source>
        <dbReference type="EMBL" id="CCX09314.1"/>
    </source>
</evidence>